<keyword evidence="3" id="KW-1185">Reference proteome</keyword>
<gene>
    <name evidence="2" type="ORF">K5L94_18840</name>
</gene>
<feature type="transmembrane region" description="Helical" evidence="1">
    <location>
        <begin position="178"/>
        <end position="198"/>
    </location>
</feature>
<evidence type="ECO:0008006" key="4">
    <source>
        <dbReference type="Google" id="ProtNLM"/>
    </source>
</evidence>
<keyword evidence="1" id="KW-0472">Membrane</keyword>
<protein>
    <recommendedName>
        <fullName evidence="4">Transmembrane protein</fullName>
    </recommendedName>
</protein>
<dbReference type="Proteomes" id="UP001216828">
    <property type="component" value="Chromosome"/>
</dbReference>
<keyword evidence="1" id="KW-1133">Transmembrane helix</keyword>
<dbReference type="RefSeq" id="WP_274511153.1">
    <property type="nucleotide sequence ID" value="NZ_CP082270.1"/>
</dbReference>
<sequence>MSIELQVNPAEHGPLDTHAGIISDLKVQHVVQNVFWRRGDREGMAATGSIAAAFGLSGPAASMAMMSAEEMEERVACVEFRLGAVKVKAVLWNWPFLEGDDVRVVGRHEDDGNFFALSVLQEQSRLIVSYPHVSAGTWAHWMTVAKYSLMFSVPWCALVIGFFWLVQLKDSIGRNEGGSVLVAQAYLVCVLLFCFIGYRMGRRFTRFAKMADAIFQTLGWPNAKRINLRRITKQKRQPGDHLALGDTYFRY</sequence>
<reference evidence="2 3" key="1">
    <citation type="submission" date="2021-08" db="EMBL/GenBank/DDBJ databases">
        <title>Stenotrophomonas forensis sp. nov., isolated from contaminated viral transport media.</title>
        <authorList>
            <person name="Nguyen S.V."/>
            <person name="Edwards D."/>
            <person name="Scott S."/>
            <person name="Doss J."/>
            <person name="Merid S."/>
            <person name="Zelaya E."/>
            <person name="Maza C."/>
            <person name="Mann M."/>
            <person name="Hamilton B."/>
            <person name="Blackwell R."/>
            <person name="Tran A."/>
            <person name="Hauser J."/>
        </authorList>
    </citation>
    <scope>NUCLEOTIDE SEQUENCE [LARGE SCALE GENOMIC DNA]</scope>
    <source>
        <strain evidence="2 3">DFS-20110405</strain>
    </source>
</reference>
<evidence type="ECO:0000256" key="1">
    <source>
        <dbReference type="SAM" id="Phobius"/>
    </source>
</evidence>
<evidence type="ECO:0000313" key="3">
    <source>
        <dbReference type="Proteomes" id="UP001216828"/>
    </source>
</evidence>
<dbReference type="EMBL" id="CP082270">
    <property type="protein sequence ID" value="WDM66030.1"/>
    <property type="molecule type" value="Genomic_DNA"/>
</dbReference>
<organism evidence="2 3">
    <name type="scientific">Stenotrophomonas forensis</name>
    <dbReference type="NCBI Taxonomy" id="2871169"/>
    <lineage>
        <taxon>Bacteria</taxon>
        <taxon>Pseudomonadati</taxon>
        <taxon>Pseudomonadota</taxon>
        <taxon>Gammaproteobacteria</taxon>
        <taxon>Lysobacterales</taxon>
        <taxon>Lysobacteraceae</taxon>
        <taxon>Stenotrophomonas</taxon>
        <taxon>Stenotrophomonas maltophilia group</taxon>
    </lineage>
</organism>
<keyword evidence="1" id="KW-0812">Transmembrane</keyword>
<dbReference type="NCBIfam" id="NF041560">
    <property type="entry name" value="T6SS_Burk_ExIF"/>
    <property type="match status" value="1"/>
</dbReference>
<proteinExistence type="predicted"/>
<accession>A0ABY7Y7S8</accession>
<dbReference type="InterPro" id="IPR048130">
    <property type="entry name" value="T6SS_ExIF-like"/>
</dbReference>
<evidence type="ECO:0000313" key="2">
    <source>
        <dbReference type="EMBL" id="WDM66030.1"/>
    </source>
</evidence>
<feature type="transmembrane region" description="Helical" evidence="1">
    <location>
        <begin position="147"/>
        <end position="166"/>
    </location>
</feature>
<name>A0ABY7Y7S8_9GAMM</name>